<sequence>MMIKQQRGMALLVVLLLLAAMTLVASQMLGRYRQTWQHSHTLLRQAQLREYFLGGEAFVARVLYQDQLDSPQKTSLAQYWASQGNVWPIGEIELQAEVRDEQACFNLNSLQNHDEREPDNLARYREGVFIALLEGLEVEGIRARQLAARLEDWLDSNRDPQLQGAEDNDYMALIPAYLPANQPMLNRSELRAVTGFDRALYQALGPFICVLPERDLAININTLRDDQAPLLAALFLNTLPLKDAQALIQRRPKEGWDSVDAFLTLVPGERDRAASPEIARSLTVKSDYFVATFSVDNQPGARMTSHFYRTSDRKVIVRDNRFGE</sequence>
<dbReference type="InterPro" id="IPR045584">
    <property type="entry name" value="Pilin-like"/>
</dbReference>
<reference evidence="13 14" key="1">
    <citation type="submission" date="2020-11" db="EMBL/GenBank/DDBJ databases">
        <title>Draft Genome of Enterobacter sp. strain EMC7.</title>
        <authorList>
            <person name="Barman P."/>
            <person name="Sinha S."/>
            <person name="Sen S."/>
            <person name="Chakraborty R."/>
        </authorList>
    </citation>
    <scope>NUCLEOTIDE SEQUENCE [LARGE SCALE GENOMIC DNA]</scope>
    <source>
        <strain evidence="13 14">EMC7</strain>
    </source>
</reference>
<evidence type="ECO:0000256" key="3">
    <source>
        <dbReference type="ARBA" id="ARBA00022448"/>
    </source>
</evidence>
<evidence type="ECO:0000256" key="4">
    <source>
        <dbReference type="ARBA" id="ARBA00022475"/>
    </source>
</evidence>
<dbReference type="EMBL" id="JADMNK010000010">
    <property type="protein sequence ID" value="MBZ0059562.1"/>
    <property type="molecule type" value="Genomic_DNA"/>
</dbReference>
<evidence type="ECO:0000256" key="5">
    <source>
        <dbReference type="ARBA" id="ARBA00022519"/>
    </source>
</evidence>
<evidence type="ECO:0000313" key="13">
    <source>
        <dbReference type="EMBL" id="MBZ0059562.1"/>
    </source>
</evidence>
<dbReference type="PANTHER" id="PTHR38831">
    <property type="entry name" value="TYPE II SECRETION SYSTEM PROTEIN K"/>
    <property type="match status" value="1"/>
</dbReference>
<comment type="subcellular location">
    <subcellularLocation>
        <location evidence="1 10">Cell inner membrane</location>
    </subcellularLocation>
</comment>
<evidence type="ECO:0000259" key="12">
    <source>
        <dbReference type="Pfam" id="PF21687"/>
    </source>
</evidence>
<organism evidence="13 14">
    <name type="scientific">Leclercia barmai</name>
    <dbReference type="NCBI Taxonomy" id="2785629"/>
    <lineage>
        <taxon>Bacteria</taxon>
        <taxon>Pseudomonadati</taxon>
        <taxon>Pseudomonadota</taxon>
        <taxon>Gammaproteobacteria</taxon>
        <taxon>Enterobacterales</taxon>
        <taxon>Enterobacteriaceae</taxon>
        <taxon>Leclercia</taxon>
    </lineage>
</organism>
<evidence type="ECO:0000256" key="7">
    <source>
        <dbReference type="ARBA" id="ARBA00022927"/>
    </source>
</evidence>
<dbReference type="Pfam" id="PF21687">
    <property type="entry name" value="T2SSK_1st"/>
    <property type="match status" value="1"/>
</dbReference>
<keyword evidence="14" id="KW-1185">Reference proteome</keyword>
<evidence type="ECO:0000313" key="14">
    <source>
        <dbReference type="Proteomes" id="UP000706580"/>
    </source>
</evidence>
<dbReference type="Gene3D" id="3.30.1300.30">
    <property type="entry name" value="GSPII I/J protein-like"/>
    <property type="match status" value="1"/>
</dbReference>
<keyword evidence="5 10" id="KW-0997">Cell inner membrane</keyword>
<feature type="domain" description="T2SS protein K second SAM-like" evidence="11">
    <location>
        <begin position="218"/>
        <end position="270"/>
    </location>
</feature>
<evidence type="ECO:0000256" key="10">
    <source>
        <dbReference type="PIRNR" id="PIRNR002786"/>
    </source>
</evidence>
<keyword evidence="4 10" id="KW-1003">Cell membrane</keyword>
<dbReference type="InterPro" id="IPR049179">
    <property type="entry name" value="T2SSK_SAM-like_2nd"/>
</dbReference>
<dbReference type="InterPro" id="IPR005628">
    <property type="entry name" value="GspK"/>
</dbReference>
<dbReference type="Gene3D" id="1.10.40.60">
    <property type="entry name" value="EpsJ-like"/>
    <property type="match status" value="2"/>
</dbReference>
<dbReference type="SUPFAM" id="SSF158544">
    <property type="entry name" value="GspK insert domain-like"/>
    <property type="match status" value="2"/>
</dbReference>
<dbReference type="PIRSF" id="PIRSF002786">
    <property type="entry name" value="XcpX"/>
    <property type="match status" value="1"/>
</dbReference>
<keyword evidence="6" id="KW-0812">Transmembrane</keyword>
<keyword evidence="3 10" id="KW-0813">Transport</keyword>
<evidence type="ECO:0000256" key="8">
    <source>
        <dbReference type="ARBA" id="ARBA00022989"/>
    </source>
</evidence>
<keyword evidence="8" id="KW-1133">Transmembrane helix</keyword>
<comment type="similarity">
    <text evidence="2 10">Belongs to the GSP K family.</text>
</comment>
<dbReference type="PANTHER" id="PTHR38831:SF1">
    <property type="entry name" value="TYPE II SECRETION SYSTEM PROTEIN K-RELATED"/>
    <property type="match status" value="1"/>
</dbReference>
<evidence type="ECO:0000256" key="6">
    <source>
        <dbReference type="ARBA" id="ARBA00022692"/>
    </source>
</evidence>
<dbReference type="NCBIfam" id="NF037980">
    <property type="entry name" value="T2SS_GspK"/>
    <property type="match status" value="1"/>
</dbReference>
<evidence type="ECO:0000256" key="2">
    <source>
        <dbReference type="ARBA" id="ARBA00007246"/>
    </source>
</evidence>
<dbReference type="Pfam" id="PF03934">
    <property type="entry name" value="T2SSK"/>
    <property type="match status" value="1"/>
</dbReference>
<keyword evidence="7" id="KW-0653">Protein transport</keyword>
<dbReference type="SUPFAM" id="SSF54523">
    <property type="entry name" value="Pili subunits"/>
    <property type="match status" value="1"/>
</dbReference>
<gene>
    <name evidence="13" type="primary">gspK</name>
    <name evidence="13" type="ORF">ITX56_17485</name>
</gene>
<evidence type="ECO:0000259" key="11">
    <source>
        <dbReference type="Pfam" id="PF03934"/>
    </source>
</evidence>
<evidence type="ECO:0000256" key="9">
    <source>
        <dbReference type="ARBA" id="ARBA00023136"/>
    </source>
</evidence>
<feature type="domain" description="T2SS protein K first SAM-like" evidence="12">
    <location>
        <begin position="103"/>
        <end position="213"/>
    </location>
</feature>
<dbReference type="InterPro" id="IPR049031">
    <property type="entry name" value="T2SSK_SAM-like_1st"/>
</dbReference>
<dbReference type="Proteomes" id="UP000706580">
    <property type="component" value="Unassembled WGS sequence"/>
</dbReference>
<evidence type="ECO:0000256" key="1">
    <source>
        <dbReference type="ARBA" id="ARBA00004533"/>
    </source>
</evidence>
<comment type="caution">
    <text evidence="13">The sequence shown here is derived from an EMBL/GenBank/DDBJ whole genome shotgun (WGS) entry which is preliminary data.</text>
</comment>
<protein>
    <recommendedName>
        <fullName evidence="10">Type II secretion system protein K</fullName>
    </recommendedName>
</protein>
<proteinExistence type="inferred from homology"/>
<name>A0ABS7RZ28_9ENTR</name>
<keyword evidence="9 10" id="KW-0472">Membrane</keyword>
<dbReference type="InterPro" id="IPR038072">
    <property type="entry name" value="GspK_central_sf"/>
</dbReference>
<accession>A0ABS7RZ28</accession>